<evidence type="ECO:0000313" key="2">
    <source>
        <dbReference type="Proteomes" id="UP000289691"/>
    </source>
</evidence>
<dbReference type="EMBL" id="RDFA01000013">
    <property type="protein sequence ID" value="RXK46161.1"/>
    <property type="molecule type" value="Genomic_DNA"/>
</dbReference>
<reference evidence="1 2" key="1">
    <citation type="submission" date="2019-01" db="EMBL/GenBank/DDBJ databases">
        <title>Halorientalis sp. F13-25 a new haloarchaeum isolated from hypersaline water.</title>
        <authorList>
            <person name="Ana D.-V."/>
            <person name="Cristina S.-P."/>
            <person name="Antonio V."/>
        </authorList>
    </citation>
    <scope>NUCLEOTIDE SEQUENCE [LARGE SCALE GENOMIC DNA]</scope>
    <source>
        <strain evidence="1 2">F13-25</strain>
    </source>
</reference>
<evidence type="ECO:0000313" key="1">
    <source>
        <dbReference type="EMBL" id="RXK46161.1"/>
    </source>
</evidence>
<name>A0A498KPU3_9EURY</name>
<organism evidence="1 2">
    <name type="scientific">Halorientalis pallida</name>
    <dbReference type="NCBI Taxonomy" id="2479928"/>
    <lineage>
        <taxon>Archaea</taxon>
        <taxon>Methanobacteriati</taxon>
        <taxon>Methanobacteriota</taxon>
        <taxon>Stenosarchaea group</taxon>
        <taxon>Halobacteria</taxon>
        <taxon>Halobacteriales</taxon>
        <taxon>Haloarculaceae</taxon>
        <taxon>Halorientalis</taxon>
    </lineage>
</organism>
<proteinExistence type="predicted"/>
<protein>
    <submittedName>
        <fullName evidence="1">Uncharacterized protein</fullName>
    </submittedName>
</protein>
<accession>A0A498KPU3</accession>
<sequence>MTTDGVRWLGLPNALEWGQTRITTIPVEATPQTGEVTLSVGRPSATEPKFVVQPGQTQGDEVDFTFTGAADGTDYILYSYTQDIVRDPGTAQSPLMLVW</sequence>
<dbReference type="AlphaFoldDB" id="A0A498KPU3"/>
<gene>
    <name evidence="1" type="ORF">EAF64_20535</name>
</gene>
<dbReference type="Proteomes" id="UP000289691">
    <property type="component" value="Unassembled WGS sequence"/>
</dbReference>
<comment type="caution">
    <text evidence="1">The sequence shown here is derived from an EMBL/GenBank/DDBJ whole genome shotgun (WGS) entry which is preliminary data.</text>
</comment>
<keyword evidence="2" id="KW-1185">Reference proteome</keyword>